<dbReference type="PANTHER" id="PTHR46390:SF1">
    <property type="entry name" value="MANNOSE-1-PHOSPHATE GUANYLYLTRANSFERASE"/>
    <property type="match status" value="1"/>
</dbReference>
<evidence type="ECO:0000256" key="5">
    <source>
        <dbReference type="ARBA" id="ARBA00022741"/>
    </source>
</evidence>
<dbReference type="InterPro" id="IPR049577">
    <property type="entry name" value="GMPP_N"/>
</dbReference>
<sequence>MIAVILSGGAGTRLWPVSRELYPKPFMRLPDGQSLLQKALLRAVSLPGVSEVLTVTGQEHYYSTLNEYQALRVGDYPPLVFVIEPLRRNTAPAIALAALSVSERHGADETLLVLSADHLIEDPQAFAEAVERAKAAAQRGYLVTFGIQPNYPATGFGYLERGEPLAEGVYAVRRFVEKPDALRAQGYLEQGGFYWNAGIFCFQAGAYLEALQTHAPEVYRSVLRAWESSPRETPQYLDTQTFHAVPSISVDYAVMEKAERVAVVPSGFGWSDLGSWDAAALLVPADPEGNRVLGEAVLIDTHNTFVQTEGRLVAAIGVEDLVIVDTPDALLVTRKDKVQDVKKVVEQLQKLEHEAAREHRTVQRRWGSYTVLEEGPRFKIKRLVIRPGESLSYHLHHHRSEHWTVVSGTAQVLKEDQTHLLRTDESLSVLAGTPHRLANPGLIDLVIIEVQSGEYLGEDDLVRLEGAMAESALAGD</sequence>
<keyword evidence="3" id="KW-0808">Transferase</keyword>
<dbReference type="FunFam" id="3.90.550.10:FF:000046">
    <property type="entry name" value="Mannose-1-phosphate guanylyltransferase (GDP)"/>
    <property type="match status" value="1"/>
</dbReference>
<feature type="coiled-coil region" evidence="9">
    <location>
        <begin position="334"/>
        <end position="361"/>
    </location>
</feature>
<feature type="domain" description="Mannose-6-phosphate isomerase type II C-terminal" evidence="11">
    <location>
        <begin position="353"/>
        <end position="465"/>
    </location>
</feature>
<keyword evidence="6" id="KW-0342">GTP-binding</keyword>
<protein>
    <recommendedName>
        <fullName evidence="2">mannose-1-phosphate guanylyltransferase</fullName>
        <ecNumber evidence="2">2.7.7.13</ecNumber>
    </recommendedName>
</protein>
<dbReference type="SUPFAM" id="SSF53448">
    <property type="entry name" value="Nucleotide-diphospho-sugar transferases"/>
    <property type="match status" value="1"/>
</dbReference>
<evidence type="ECO:0000256" key="9">
    <source>
        <dbReference type="SAM" id="Coils"/>
    </source>
</evidence>
<gene>
    <name evidence="13" type="ordered locus">Mesil_2755</name>
</gene>
<dbReference type="InterPro" id="IPR014710">
    <property type="entry name" value="RmlC-like_jellyroll"/>
</dbReference>
<evidence type="ECO:0000259" key="12">
    <source>
        <dbReference type="Pfam" id="PF22640"/>
    </source>
</evidence>
<comment type="similarity">
    <text evidence="1 8">Belongs to the mannose-6-phosphate isomerase type 2 family.</text>
</comment>
<evidence type="ECO:0000259" key="10">
    <source>
        <dbReference type="Pfam" id="PF00483"/>
    </source>
</evidence>
<comment type="catalytic activity">
    <reaction evidence="7">
        <text>alpha-D-mannose 1-phosphate + GTP + H(+) = GDP-alpha-D-mannose + diphosphate</text>
        <dbReference type="Rhea" id="RHEA:15229"/>
        <dbReference type="ChEBI" id="CHEBI:15378"/>
        <dbReference type="ChEBI" id="CHEBI:33019"/>
        <dbReference type="ChEBI" id="CHEBI:37565"/>
        <dbReference type="ChEBI" id="CHEBI:57527"/>
        <dbReference type="ChEBI" id="CHEBI:58409"/>
        <dbReference type="EC" id="2.7.7.13"/>
    </reaction>
</comment>
<keyword evidence="13" id="KW-0413">Isomerase</keyword>
<dbReference type="GO" id="GO:0009298">
    <property type="term" value="P:GDP-mannose biosynthetic process"/>
    <property type="evidence" value="ECO:0007669"/>
    <property type="project" value="TreeGrafter"/>
</dbReference>
<dbReference type="InterPro" id="IPR001538">
    <property type="entry name" value="Man6P_isomerase-2_C"/>
</dbReference>
<feature type="domain" description="Nucleotidyl transferase" evidence="10">
    <location>
        <begin position="3"/>
        <end position="278"/>
    </location>
</feature>
<dbReference type="Pfam" id="PF22640">
    <property type="entry name" value="ManC_GMP_beta-helix"/>
    <property type="match status" value="1"/>
</dbReference>
<evidence type="ECO:0000256" key="1">
    <source>
        <dbReference type="ARBA" id="ARBA00006115"/>
    </source>
</evidence>
<dbReference type="Pfam" id="PF01050">
    <property type="entry name" value="MannoseP_isomer"/>
    <property type="match status" value="1"/>
</dbReference>
<dbReference type="EMBL" id="CP002042">
    <property type="protein sequence ID" value="ADH64600.1"/>
    <property type="molecule type" value="Genomic_DNA"/>
</dbReference>
<dbReference type="GO" id="GO:0000271">
    <property type="term" value="P:polysaccharide biosynthetic process"/>
    <property type="evidence" value="ECO:0007669"/>
    <property type="project" value="InterPro"/>
</dbReference>
<dbReference type="AlphaFoldDB" id="D7BCA3"/>
<dbReference type="SUPFAM" id="SSF51182">
    <property type="entry name" value="RmlC-like cupins"/>
    <property type="match status" value="1"/>
</dbReference>
<dbReference type="InterPro" id="IPR051161">
    <property type="entry name" value="Mannose-6P_isomerase_type2"/>
</dbReference>
<dbReference type="eggNOG" id="COG0836">
    <property type="taxonomic scope" value="Bacteria"/>
</dbReference>
<keyword evidence="9" id="KW-0175">Coiled coil</keyword>
<accession>D7BCA3</accession>
<proteinExistence type="inferred from homology"/>
<reference evidence="13 14" key="1">
    <citation type="journal article" date="2010" name="Stand. Genomic Sci.">
        <title>Complete genome sequence of Meiothermus silvanus type strain (VI-R2).</title>
        <authorList>
            <person name="Sikorski J."/>
            <person name="Tindall B.J."/>
            <person name="Lowry S."/>
            <person name="Lucas S."/>
            <person name="Nolan M."/>
            <person name="Copeland A."/>
            <person name="Glavina Del Rio T."/>
            <person name="Tice H."/>
            <person name="Cheng J.F."/>
            <person name="Han C."/>
            <person name="Pitluck S."/>
            <person name="Liolios K."/>
            <person name="Ivanova N."/>
            <person name="Mavromatis K."/>
            <person name="Mikhailova N."/>
            <person name="Pati A."/>
            <person name="Goodwin L."/>
            <person name="Chen A."/>
            <person name="Palaniappan K."/>
            <person name="Land M."/>
            <person name="Hauser L."/>
            <person name="Chang Y.J."/>
            <person name="Jeffries C.D."/>
            <person name="Rohde M."/>
            <person name="Goker M."/>
            <person name="Woyke T."/>
            <person name="Bristow J."/>
            <person name="Eisen J.A."/>
            <person name="Markowitz V."/>
            <person name="Hugenholtz P."/>
            <person name="Kyrpides N.C."/>
            <person name="Klenk H.P."/>
            <person name="Lapidus A."/>
        </authorList>
    </citation>
    <scope>NUCLEOTIDE SEQUENCE [LARGE SCALE GENOMIC DNA]</scope>
    <source>
        <strain evidence="14">ATCC 700542 / DSM 9946 / VI-R2</strain>
    </source>
</reference>
<feature type="domain" description="MannoseP isomerase/GMP-like beta-helix" evidence="12">
    <location>
        <begin position="294"/>
        <end position="348"/>
    </location>
</feature>
<dbReference type="CDD" id="cd02509">
    <property type="entry name" value="GDP-M1P_Guanylyltransferase"/>
    <property type="match status" value="1"/>
</dbReference>
<dbReference type="GO" id="GO:0004475">
    <property type="term" value="F:mannose-1-phosphate guanylyltransferase (GTP) activity"/>
    <property type="evidence" value="ECO:0007669"/>
    <property type="project" value="UniProtKB-EC"/>
</dbReference>
<dbReference type="HOGENOM" id="CLU_035527_1_0_0"/>
<dbReference type="CDD" id="cd02213">
    <property type="entry name" value="cupin_PMI_typeII_C"/>
    <property type="match status" value="1"/>
</dbReference>
<dbReference type="InterPro" id="IPR011051">
    <property type="entry name" value="RmlC_Cupin_sf"/>
</dbReference>
<dbReference type="RefSeq" id="WP_013159135.1">
    <property type="nucleotide sequence ID" value="NC_014212.1"/>
</dbReference>
<dbReference type="STRING" id="526227.Mesil_2755"/>
<keyword evidence="4 13" id="KW-0548">Nucleotidyltransferase</keyword>
<evidence type="ECO:0000256" key="7">
    <source>
        <dbReference type="ARBA" id="ARBA00047343"/>
    </source>
</evidence>
<dbReference type="EC" id="2.7.7.13" evidence="2"/>
<dbReference type="PANTHER" id="PTHR46390">
    <property type="entry name" value="MANNOSE-1-PHOSPHATE GUANYLYLTRANSFERASE"/>
    <property type="match status" value="1"/>
</dbReference>
<evidence type="ECO:0000313" key="13">
    <source>
        <dbReference type="EMBL" id="ADH64600.1"/>
    </source>
</evidence>
<evidence type="ECO:0000256" key="2">
    <source>
        <dbReference type="ARBA" id="ARBA00012387"/>
    </source>
</evidence>
<evidence type="ECO:0000256" key="6">
    <source>
        <dbReference type="ARBA" id="ARBA00023134"/>
    </source>
</evidence>
<organism evidence="13 14">
    <name type="scientific">Allomeiothermus silvanus (strain ATCC 700542 / DSM 9946 / NBRC 106475 / NCIMB 13440 / VI-R2)</name>
    <name type="common">Thermus silvanus</name>
    <dbReference type="NCBI Taxonomy" id="526227"/>
    <lineage>
        <taxon>Bacteria</taxon>
        <taxon>Thermotogati</taxon>
        <taxon>Deinococcota</taxon>
        <taxon>Deinococci</taxon>
        <taxon>Thermales</taxon>
        <taxon>Thermaceae</taxon>
        <taxon>Allomeiothermus</taxon>
    </lineage>
</organism>
<dbReference type="OrthoDB" id="9806359at2"/>
<dbReference type="NCBIfam" id="TIGR01479">
    <property type="entry name" value="GMP_PMI"/>
    <property type="match status" value="1"/>
</dbReference>
<dbReference type="InterPro" id="IPR005835">
    <property type="entry name" value="NTP_transferase_dom"/>
</dbReference>
<evidence type="ECO:0000256" key="8">
    <source>
        <dbReference type="RuleBase" id="RU004190"/>
    </source>
</evidence>
<evidence type="ECO:0000259" key="11">
    <source>
        <dbReference type="Pfam" id="PF01050"/>
    </source>
</evidence>
<dbReference type="Gene3D" id="2.60.120.10">
    <property type="entry name" value="Jelly Rolls"/>
    <property type="match status" value="1"/>
</dbReference>
<dbReference type="InterPro" id="IPR054566">
    <property type="entry name" value="ManC/GMP-like_b-helix"/>
</dbReference>
<dbReference type="eggNOG" id="COG0662">
    <property type="taxonomic scope" value="Bacteria"/>
</dbReference>
<keyword evidence="5" id="KW-0547">Nucleotide-binding</keyword>
<name>D7BCA3_ALLS1</name>
<dbReference type="GO" id="GO:0016853">
    <property type="term" value="F:isomerase activity"/>
    <property type="evidence" value="ECO:0007669"/>
    <property type="project" value="UniProtKB-KW"/>
</dbReference>
<dbReference type="KEGG" id="msv:Mesil_2755"/>
<dbReference type="Pfam" id="PF00483">
    <property type="entry name" value="NTP_transferase"/>
    <property type="match status" value="1"/>
</dbReference>
<evidence type="ECO:0000256" key="4">
    <source>
        <dbReference type="ARBA" id="ARBA00022695"/>
    </source>
</evidence>
<dbReference type="InterPro" id="IPR006375">
    <property type="entry name" value="Man1P_GuaTrfase/Man6P_Isoase"/>
</dbReference>
<dbReference type="FunFam" id="2.60.120.10:FF:000032">
    <property type="entry name" value="Mannose-1-phosphate guanylyltransferase/mannose-6-phosphate isomerase"/>
    <property type="match status" value="1"/>
</dbReference>
<dbReference type="GO" id="GO:0005525">
    <property type="term" value="F:GTP binding"/>
    <property type="evidence" value="ECO:0007669"/>
    <property type="project" value="UniProtKB-KW"/>
</dbReference>
<evidence type="ECO:0000313" key="14">
    <source>
        <dbReference type="Proteomes" id="UP000001916"/>
    </source>
</evidence>
<dbReference type="Proteomes" id="UP000001916">
    <property type="component" value="Chromosome"/>
</dbReference>
<keyword evidence="14" id="KW-1185">Reference proteome</keyword>
<dbReference type="InterPro" id="IPR029044">
    <property type="entry name" value="Nucleotide-diphossugar_trans"/>
</dbReference>
<dbReference type="Gene3D" id="3.90.550.10">
    <property type="entry name" value="Spore Coat Polysaccharide Biosynthesis Protein SpsA, Chain A"/>
    <property type="match status" value="1"/>
</dbReference>
<evidence type="ECO:0000256" key="3">
    <source>
        <dbReference type="ARBA" id="ARBA00022679"/>
    </source>
</evidence>